<dbReference type="NCBIfam" id="TIGR00157">
    <property type="entry name" value="ribosome small subunit-dependent GTPase A"/>
    <property type="match status" value="1"/>
</dbReference>
<keyword evidence="3" id="KW-0690">Ribosome biogenesis</keyword>
<evidence type="ECO:0000256" key="2">
    <source>
        <dbReference type="ARBA" id="ARBA00023134"/>
    </source>
</evidence>
<keyword evidence="3" id="KW-0699">rRNA-binding</keyword>
<keyword evidence="1 3" id="KW-0547">Nucleotide-binding</keyword>
<dbReference type="RefSeq" id="WP_169833730.1">
    <property type="nucleotide sequence ID" value="NZ_CM001402.1"/>
</dbReference>
<keyword evidence="3" id="KW-0862">Zinc</keyword>
<feature type="binding site" evidence="3">
    <location>
        <position position="224"/>
    </location>
    <ligand>
        <name>Zn(2+)</name>
        <dbReference type="ChEBI" id="CHEBI:29105"/>
    </ligand>
</feature>
<protein>
    <recommendedName>
        <fullName evidence="3">Small ribosomal subunit biogenesis GTPase RsgA</fullName>
        <ecNumber evidence="3">3.6.1.-</ecNumber>
    </recommendedName>
</protein>
<dbReference type="CDD" id="cd01854">
    <property type="entry name" value="YjeQ_EngC"/>
    <property type="match status" value="1"/>
</dbReference>
<keyword evidence="3" id="KW-0479">Metal-binding</keyword>
<comment type="cofactor">
    <cofactor evidence="3">
        <name>Zn(2+)</name>
        <dbReference type="ChEBI" id="CHEBI:29105"/>
    </cofactor>
    <text evidence="3">Binds 1 zinc ion per subunit.</text>
</comment>
<comment type="function">
    <text evidence="3">One of several proteins that assist in the late maturation steps of the functional core of the 30S ribosomal subunit. Helps release RbfA from mature subunits. May play a role in the assembly of ribosomal proteins into the subunit. Circularly permuted GTPase that catalyzes slow GTP hydrolysis, GTPase activity is stimulated by the 30S ribosomal subunit.</text>
</comment>
<proteinExistence type="inferred from homology"/>
<evidence type="ECO:0000256" key="1">
    <source>
        <dbReference type="ARBA" id="ARBA00022741"/>
    </source>
</evidence>
<sequence>MGRLTKKQKRRIRHFLKAKAGIDQKKEIIHSGDVPKYIARHIPFIRRLARNIDQLLIVSSFVEPPIKTGLIDRFLVLAELEQLKAIICLNKIDLLEDLSEAQEIAEMYRKIGYPVYLTSASSGEGIHELFEALKGHDTALAGHSGVGKSSLLNAMAPELKIHVNEVSPSTKKGRHTTTRVKVYEMAPATRVIDLPGLKLLDFIDIHYAEARLFYREFVELADNCKFNDCQHITEDQCAVKEALARGEVHPLRYESYLNLVDSLKNFA</sequence>
<feature type="binding site" evidence="3">
    <location>
        <position position="231"/>
    </location>
    <ligand>
        <name>Zn(2+)</name>
        <dbReference type="ChEBI" id="CHEBI:29105"/>
    </ligand>
</feature>
<name>A0A1J1CCC6_CALAY</name>
<dbReference type="Gene3D" id="1.10.40.50">
    <property type="entry name" value="Probable gtpase engc, domain 3"/>
    <property type="match status" value="1"/>
</dbReference>
<evidence type="ECO:0000313" key="7">
    <source>
        <dbReference type="Proteomes" id="UP000183868"/>
    </source>
</evidence>
<dbReference type="GO" id="GO:0046872">
    <property type="term" value="F:metal ion binding"/>
    <property type="evidence" value="ECO:0007669"/>
    <property type="project" value="UniProtKB-KW"/>
</dbReference>
<evidence type="ECO:0000259" key="5">
    <source>
        <dbReference type="PROSITE" id="PS51721"/>
    </source>
</evidence>
<comment type="similarity">
    <text evidence="3">Belongs to the TRAFAC class YlqF/YawG GTPase family. RsgA subfamily.</text>
</comment>
<feature type="domain" description="EngC GTPase" evidence="4">
    <location>
        <begin position="50"/>
        <end position="198"/>
    </location>
</feature>
<organism evidence="6 7">
    <name type="scientific">Caldithrix abyssi DSM 13497</name>
    <dbReference type="NCBI Taxonomy" id="880073"/>
    <lineage>
        <taxon>Bacteria</taxon>
        <taxon>Pseudomonadati</taxon>
        <taxon>Calditrichota</taxon>
        <taxon>Calditrichia</taxon>
        <taxon>Calditrichales</taxon>
        <taxon>Calditrichaceae</taxon>
        <taxon>Caldithrix</taxon>
    </lineage>
</organism>
<dbReference type="InterPro" id="IPR004881">
    <property type="entry name" value="Ribosome_biogen_GTPase_RsgA"/>
</dbReference>
<dbReference type="Pfam" id="PF03193">
    <property type="entry name" value="RsgA_GTPase"/>
    <property type="match status" value="1"/>
</dbReference>
<keyword evidence="3" id="KW-0694">RNA-binding</keyword>
<dbReference type="HAMAP" id="MF_01820">
    <property type="entry name" value="GTPase_RsgA"/>
    <property type="match status" value="1"/>
</dbReference>
<dbReference type="KEGG" id="caby:Cabys_3611"/>
<gene>
    <name evidence="3 6" type="primary">rsgA</name>
    <name evidence="6" type="ORF">Cabys_3611</name>
</gene>
<dbReference type="GO" id="GO:0019843">
    <property type="term" value="F:rRNA binding"/>
    <property type="evidence" value="ECO:0007669"/>
    <property type="project" value="UniProtKB-KW"/>
</dbReference>
<dbReference type="InterPro" id="IPR010914">
    <property type="entry name" value="RsgA_GTPase_dom"/>
</dbReference>
<keyword evidence="3" id="KW-0378">Hydrolase</keyword>
<evidence type="ECO:0000313" key="6">
    <source>
        <dbReference type="EMBL" id="APF20357.1"/>
    </source>
</evidence>
<evidence type="ECO:0000259" key="4">
    <source>
        <dbReference type="PROSITE" id="PS50936"/>
    </source>
</evidence>
<feature type="binding site" evidence="3">
    <location>
        <position position="229"/>
    </location>
    <ligand>
        <name>Zn(2+)</name>
        <dbReference type="ChEBI" id="CHEBI:29105"/>
    </ligand>
</feature>
<comment type="subunit">
    <text evidence="3">Monomer. Associates with 30S ribosomal subunit, binds 16S rRNA.</text>
</comment>
<dbReference type="GO" id="GO:0042274">
    <property type="term" value="P:ribosomal small subunit biogenesis"/>
    <property type="evidence" value="ECO:0007669"/>
    <property type="project" value="UniProtKB-UniRule"/>
</dbReference>
<dbReference type="InterPro" id="IPR030378">
    <property type="entry name" value="G_CP_dom"/>
</dbReference>
<dbReference type="AlphaFoldDB" id="A0A1J1CCC6"/>
<dbReference type="GO" id="GO:0005525">
    <property type="term" value="F:GTP binding"/>
    <property type="evidence" value="ECO:0007669"/>
    <property type="project" value="UniProtKB-UniRule"/>
</dbReference>
<dbReference type="PANTHER" id="PTHR32120:SF11">
    <property type="entry name" value="SMALL RIBOSOMAL SUBUNIT BIOGENESIS GTPASE RSGA 1, MITOCHONDRIAL-RELATED"/>
    <property type="match status" value="1"/>
</dbReference>
<dbReference type="GO" id="GO:0005737">
    <property type="term" value="C:cytoplasm"/>
    <property type="evidence" value="ECO:0007669"/>
    <property type="project" value="UniProtKB-SubCell"/>
</dbReference>
<dbReference type="PROSITE" id="PS50936">
    <property type="entry name" value="ENGC_GTPASE"/>
    <property type="match status" value="1"/>
</dbReference>
<dbReference type="Gene3D" id="3.40.50.300">
    <property type="entry name" value="P-loop containing nucleotide triphosphate hydrolases"/>
    <property type="match status" value="1"/>
</dbReference>
<dbReference type="InterPro" id="IPR027417">
    <property type="entry name" value="P-loop_NTPase"/>
</dbReference>
<feature type="binding site" evidence="3">
    <location>
        <position position="237"/>
    </location>
    <ligand>
        <name>Zn(2+)</name>
        <dbReference type="ChEBI" id="CHEBI:29105"/>
    </ligand>
</feature>
<accession>A0A1J1CCC6</accession>
<feature type="binding site" evidence="3">
    <location>
        <begin position="90"/>
        <end position="93"/>
    </location>
    <ligand>
        <name>GTP</name>
        <dbReference type="ChEBI" id="CHEBI:37565"/>
    </ligand>
</feature>
<keyword evidence="2 3" id="KW-0342">GTP-binding</keyword>
<dbReference type="EC" id="3.6.1.-" evidence="3"/>
<dbReference type="PROSITE" id="PS51721">
    <property type="entry name" value="G_CP"/>
    <property type="match status" value="1"/>
</dbReference>
<dbReference type="Proteomes" id="UP000183868">
    <property type="component" value="Chromosome"/>
</dbReference>
<dbReference type="EMBL" id="CP018099">
    <property type="protein sequence ID" value="APF20357.1"/>
    <property type="molecule type" value="Genomic_DNA"/>
</dbReference>
<feature type="domain" description="CP-type G" evidence="5">
    <location>
        <begin position="36"/>
        <end position="200"/>
    </location>
</feature>
<dbReference type="GO" id="GO:0003924">
    <property type="term" value="F:GTPase activity"/>
    <property type="evidence" value="ECO:0007669"/>
    <property type="project" value="UniProtKB-UniRule"/>
</dbReference>
<feature type="binding site" evidence="3">
    <location>
        <begin position="142"/>
        <end position="150"/>
    </location>
    <ligand>
        <name>GTP</name>
        <dbReference type="ChEBI" id="CHEBI:37565"/>
    </ligand>
</feature>
<evidence type="ECO:0000256" key="3">
    <source>
        <dbReference type="HAMAP-Rule" id="MF_01820"/>
    </source>
</evidence>
<reference evidence="6 7" key="1">
    <citation type="submission" date="2016-11" db="EMBL/GenBank/DDBJ databases">
        <title>Genomic analysis of Caldithrix abyssi and proposal of a novel bacterial phylum Caldithrichaeota.</title>
        <authorList>
            <person name="Kublanov I."/>
            <person name="Sigalova O."/>
            <person name="Gavrilov S."/>
            <person name="Lebedinsky A."/>
            <person name="Ivanova N."/>
            <person name="Daum C."/>
            <person name="Reddy T."/>
            <person name="Klenk H.P."/>
            <person name="Goker M."/>
            <person name="Reva O."/>
            <person name="Miroshnichenko M."/>
            <person name="Kyprides N."/>
            <person name="Woyke T."/>
            <person name="Gelfand M."/>
        </authorList>
    </citation>
    <scope>NUCLEOTIDE SEQUENCE [LARGE SCALE GENOMIC DNA]</scope>
    <source>
        <strain evidence="6 7">LF13</strain>
    </source>
</reference>
<dbReference type="PANTHER" id="PTHR32120">
    <property type="entry name" value="SMALL RIBOSOMAL SUBUNIT BIOGENESIS GTPASE RSGA"/>
    <property type="match status" value="1"/>
</dbReference>
<dbReference type="SUPFAM" id="SSF52540">
    <property type="entry name" value="P-loop containing nucleoside triphosphate hydrolases"/>
    <property type="match status" value="1"/>
</dbReference>
<comment type="subcellular location">
    <subcellularLocation>
        <location evidence="3">Cytoplasm</location>
    </subcellularLocation>
</comment>
<keyword evidence="3" id="KW-0963">Cytoplasm</keyword>